<feature type="compositionally biased region" description="Basic and acidic residues" evidence="1">
    <location>
        <begin position="114"/>
        <end position="131"/>
    </location>
</feature>
<accession>K1X3B0</accession>
<dbReference type="AlphaFoldDB" id="K1X3B0"/>
<sequence>MCGDHKHLWTKTTTRYSNRDYKWEINVIDSAKEAIDVAKKELDIKKEKIIQTVKNDILDLCGINDALKSELWISISKTSDMCGKIEDAPFETLKNLKAEHDDLIEKLRRVAAHEQEEQEKKIKKSTAEATDKNIPNSSKEEEKNTSTEEKDVPMPPETEKKKRSLRGRIQSLNKNNRMS</sequence>
<feature type="region of interest" description="Disordered" evidence="1">
    <location>
        <begin position="114"/>
        <end position="179"/>
    </location>
</feature>
<protein>
    <submittedName>
        <fullName evidence="2">Uncharacterized protein</fullName>
    </submittedName>
</protein>
<feature type="compositionally biased region" description="Basic and acidic residues" evidence="1">
    <location>
        <begin position="138"/>
        <end position="160"/>
    </location>
</feature>
<gene>
    <name evidence="2" type="ORF">ACD_80C00211G0006</name>
</gene>
<dbReference type="EMBL" id="AMFJ01036218">
    <property type="protein sequence ID" value="EKD24545.1"/>
    <property type="molecule type" value="Genomic_DNA"/>
</dbReference>
<comment type="caution">
    <text evidence="2">The sequence shown here is derived from an EMBL/GenBank/DDBJ whole genome shotgun (WGS) entry which is preliminary data.</text>
</comment>
<proteinExistence type="predicted"/>
<name>K1X3B0_9BACT</name>
<reference evidence="2" key="1">
    <citation type="journal article" date="2012" name="Science">
        <title>Fermentation, hydrogen, and sulfur metabolism in multiple uncultivated bacterial phyla.</title>
        <authorList>
            <person name="Wrighton K.C."/>
            <person name="Thomas B.C."/>
            <person name="Sharon I."/>
            <person name="Miller C.S."/>
            <person name="Castelle C.J."/>
            <person name="VerBerkmoes N.C."/>
            <person name="Wilkins M.J."/>
            <person name="Hettich R.L."/>
            <person name="Lipton M.S."/>
            <person name="Williams K.H."/>
            <person name="Long P.E."/>
            <person name="Banfield J.F."/>
        </authorList>
    </citation>
    <scope>NUCLEOTIDE SEQUENCE [LARGE SCALE GENOMIC DNA]</scope>
</reference>
<feature type="compositionally biased region" description="Polar residues" evidence="1">
    <location>
        <begin position="170"/>
        <end position="179"/>
    </location>
</feature>
<organism evidence="2">
    <name type="scientific">uncultured bacterium</name>
    <name type="common">gcode 4</name>
    <dbReference type="NCBI Taxonomy" id="1234023"/>
    <lineage>
        <taxon>Bacteria</taxon>
        <taxon>environmental samples</taxon>
    </lineage>
</organism>
<evidence type="ECO:0000256" key="1">
    <source>
        <dbReference type="SAM" id="MobiDB-lite"/>
    </source>
</evidence>
<evidence type="ECO:0000313" key="2">
    <source>
        <dbReference type="EMBL" id="EKD24545.1"/>
    </source>
</evidence>